<dbReference type="NCBIfam" id="NF006825">
    <property type="entry name" value="PRK09347.1-2"/>
    <property type="match status" value="1"/>
</dbReference>
<dbReference type="GO" id="GO:0046656">
    <property type="term" value="P:folic acid biosynthetic process"/>
    <property type="evidence" value="ECO:0007669"/>
    <property type="project" value="UniProtKB-KW"/>
</dbReference>
<comment type="subunit">
    <text evidence="16">Homomer.</text>
</comment>
<evidence type="ECO:0000256" key="13">
    <source>
        <dbReference type="ARBA" id="ARBA00023268"/>
    </source>
</evidence>
<comment type="catalytic activity">
    <reaction evidence="1">
        <text>6-hydroxymethyl-7,8-dihydropterin + ATP = (7,8-dihydropterin-6-yl)methyl diphosphate + AMP + H(+)</text>
        <dbReference type="Rhea" id="RHEA:11412"/>
        <dbReference type="ChEBI" id="CHEBI:15378"/>
        <dbReference type="ChEBI" id="CHEBI:30616"/>
        <dbReference type="ChEBI" id="CHEBI:44841"/>
        <dbReference type="ChEBI" id="CHEBI:72950"/>
        <dbReference type="ChEBI" id="CHEBI:456215"/>
        <dbReference type="EC" id="2.7.6.3"/>
    </reaction>
</comment>
<comment type="subunit">
    <text evidence="17">Homopolymer.</text>
</comment>
<keyword evidence="20" id="KW-1185">Reference proteome</keyword>
<evidence type="ECO:0000256" key="5">
    <source>
        <dbReference type="ARBA" id="ARBA00022563"/>
    </source>
</evidence>
<dbReference type="Pfam" id="PF01227">
    <property type="entry name" value="GTP_cyclohydroI"/>
    <property type="match status" value="1"/>
</dbReference>
<dbReference type="OrthoDB" id="9801207at2"/>
<evidence type="ECO:0000256" key="9">
    <source>
        <dbReference type="ARBA" id="ARBA00022801"/>
    </source>
</evidence>
<evidence type="ECO:0000256" key="12">
    <source>
        <dbReference type="ARBA" id="ARBA00023134"/>
    </source>
</evidence>
<comment type="similarity">
    <text evidence="15">In the N-terminal section; belongs to the HPPK family.</text>
</comment>
<dbReference type="EC" id="3.5.4.16" evidence="17"/>
<comment type="similarity">
    <text evidence="17">Belongs to the GTP cyclohydrolase I family.</text>
</comment>
<reference evidence="19 20" key="1">
    <citation type="journal article" date="2018" name="Genome Announc.">
        <title>Draft Genome Sequence of Lactococcus sp. Strain NtB2 (JCM 32569), Isolated from the Gut of the Higher Termite Nasutitermes takasagoensis.</title>
        <authorList>
            <person name="Noda S."/>
            <person name="Aihara C."/>
            <person name="Yuki M."/>
            <person name="Ohkuma M."/>
        </authorList>
    </citation>
    <scope>NUCLEOTIDE SEQUENCE [LARGE SCALE GENOMIC DNA]</scope>
    <source>
        <strain evidence="19 20">NtB2</strain>
    </source>
</reference>
<evidence type="ECO:0000256" key="14">
    <source>
        <dbReference type="ARBA" id="ARBA00061035"/>
    </source>
</evidence>
<proteinExistence type="inferred from homology"/>
<evidence type="ECO:0000256" key="10">
    <source>
        <dbReference type="ARBA" id="ARBA00022840"/>
    </source>
</evidence>
<evidence type="ECO:0000256" key="8">
    <source>
        <dbReference type="ARBA" id="ARBA00022777"/>
    </source>
</evidence>
<comment type="pathway">
    <text evidence="4 17">Cofactor biosynthesis; 7,8-dihydroneopterin triphosphate biosynthesis; 7,8-dihydroneopterin triphosphate from GTP: step 1/1.</text>
</comment>
<dbReference type="InterPro" id="IPR043134">
    <property type="entry name" value="GTP-CH-I_N"/>
</dbReference>
<dbReference type="GO" id="GO:0006730">
    <property type="term" value="P:one-carbon metabolic process"/>
    <property type="evidence" value="ECO:0007669"/>
    <property type="project" value="UniProtKB-UniRule"/>
</dbReference>
<evidence type="ECO:0000256" key="1">
    <source>
        <dbReference type="ARBA" id="ARBA00000198"/>
    </source>
</evidence>
<feature type="binding site" evidence="17">
    <location>
        <position position="308"/>
    </location>
    <ligand>
        <name>Zn(2+)</name>
        <dbReference type="ChEBI" id="CHEBI:29105"/>
    </ligand>
</feature>
<dbReference type="GO" id="GO:0003848">
    <property type="term" value="F:2-amino-4-hydroxy-6-hydroxymethyldihydropteridine diphosphokinase activity"/>
    <property type="evidence" value="ECO:0007669"/>
    <property type="project" value="UniProtKB-EC"/>
</dbReference>
<dbReference type="UniPathway" id="UPA00077">
    <property type="reaction ID" value="UER00155"/>
</dbReference>
<keyword evidence="9 17" id="KW-0378">Hydrolase</keyword>
<accession>A0A2R5HG69</accession>
<dbReference type="InterPro" id="IPR043133">
    <property type="entry name" value="GTP-CH-I_C/QueF"/>
</dbReference>
<evidence type="ECO:0000256" key="17">
    <source>
        <dbReference type="HAMAP-Rule" id="MF_00223"/>
    </source>
</evidence>
<dbReference type="SUPFAM" id="SSF55620">
    <property type="entry name" value="Tetrahydrobiopterin biosynthesis enzymes-like"/>
    <property type="match status" value="1"/>
</dbReference>
<dbReference type="InterPro" id="IPR001474">
    <property type="entry name" value="GTP_CycHdrlase_I"/>
</dbReference>
<dbReference type="Gene3D" id="3.30.1130.10">
    <property type="match status" value="1"/>
</dbReference>
<evidence type="ECO:0000256" key="3">
    <source>
        <dbReference type="ARBA" id="ARBA00005051"/>
    </source>
</evidence>
<dbReference type="Pfam" id="PF01288">
    <property type="entry name" value="HPPK"/>
    <property type="match status" value="1"/>
</dbReference>
<evidence type="ECO:0000256" key="16">
    <source>
        <dbReference type="ARBA" id="ARBA00065796"/>
    </source>
</evidence>
<comment type="similarity">
    <text evidence="14">In the C-terminal section; belongs to the GTP cyclohydrolase I family.</text>
</comment>
<keyword evidence="17" id="KW-0862">Zinc</keyword>
<dbReference type="HAMAP" id="MF_00223">
    <property type="entry name" value="FolE"/>
    <property type="match status" value="1"/>
</dbReference>
<dbReference type="PANTHER" id="PTHR11109">
    <property type="entry name" value="GTP CYCLOHYDROLASE I"/>
    <property type="match status" value="1"/>
</dbReference>
<dbReference type="RefSeq" id="WP_109246028.1">
    <property type="nucleotide sequence ID" value="NZ_BFFO01000007.1"/>
</dbReference>
<dbReference type="GO" id="GO:0016301">
    <property type="term" value="F:kinase activity"/>
    <property type="evidence" value="ECO:0007669"/>
    <property type="project" value="UniProtKB-KW"/>
</dbReference>
<name>A0A2R5HG69_9LACT</name>
<feature type="binding site" evidence="17">
    <location>
        <position position="236"/>
    </location>
    <ligand>
        <name>Zn(2+)</name>
        <dbReference type="ChEBI" id="CHEBI:29105"/>
    </ligand>
</feature>
<evidence type="ECO:0000313" key="19">
    <source>
        <dbReference type="EMBL" id="GBG97063.1"/>
    </source>
</evidence>
<dbReference type="FunFam" id="3.30.1130.10:FF:000001">
    <property type="entry name" value="GTP cyclohydrolase 1"/>
    <property type="match status" value="1"/>
</dbReference>
<keyword evidence="5 17" id="KW-0554">One-carbon metabolism</keyword>
<dbReference type="EMBL" id="BFFO01000007">
    <property type="protein sequence ID" value="GBG97063.1"/>
    <property type="molecule type" value="Genomic_DNA"/>
</dbReference>
<keyword evidence="17" id="KW-0479">Metal-binding</keyword>
<evidence type="ECO:0000256" key="11">
    <source>
        <dbReference type="ARBA" id="ARBA00022909"/>
    </source>
</evidence>
<comment type="pathway">
    <text evidence="3">Cofactor biosynthesis; tetrahydrofolate biosynthesis; 2-amino-4-hydroxy-6-hydroxymethyl-7,8-dihydropteridine diphosphate from 7,8-dihydroneopterin triphosphate: step 4/4.</text>
</comment>
<keyword evidence="12 17" id="KW-0342">GTP-binding</keyword>
<dbReference type="Gene3D" id="3.30.70.560">
    <property type="entry name" value="7,8-Dihydro-6-hydroxymethylpterin-pyrophosphokinase HPPK"/>
    <property type="match status" value="1"/>
</dbReference>
<dbReference type="Gene3D" id="1.10.286.10">
    <property type="match status" value="1"/>
</dbReference>
<dbReference type="GO" id="GO:0046654">
    <property type="term" value="P:tetrahydrofolate biosynthetic process"/>
    <property type="evidence" value="ECO:0007669"/>
    <property type="project" value="UniProtKB-UniRule"/>
</dbReference>
<dbReference type="GO" id="GO:0005524">
    <property type="term" value="F:ATP binding"/>
    <property type="evidence" value="ECO:0007669"/>
    <property type="project" value="UniProtKB-KW"/>
</dbReference>
<dbReference type="NCBIfam" id="TIGR00063">
    <property type="entry name" value="folE"/>
    <property type="match status" value="1"/>
</dbReference>
<dbReference type="Proteomes" id="UP000245021">
    <property type="component" value="Unassembled WGS sequence"/>
</dbReference>
<dbReference type="PANTHER" id="PTHR11109:SF7">
    <property type="entry name" value="GTP CYCLOHYDROLASE 1"/>
    <property type="match status" value="1"/>
</dbReference>
<dbReference type="GO" id="GO:0005737">
    <property type="term" value="C:cytoplasm"/>
    <property type="evidence" value="ECO:0007669"/>
    <property type="project" value="TreeGrafter"/>
</dbReference>
<dbReference type="InterPro" id="IPR035907">
    <property type="entry name" value="Hppk_sf"/>
</dbReference>
<feature type="domain" description="7,8-dihydro-6-hydroxymethylpterin-pyrophosphokinase" evidence="18">
    <location>
        <begin position="88"/>
        <end position="99"/>
    </location>
</feature>
<keyword evidence="6" id="KW-0808">Transferase</keyword>
<dbReference type="GO" id="GO:0003934">
    <property type="term" value="F:GTP cyclohydrolase I activity"/>
    <property type="evidence" value="ECO:0007669"/>
    <property type="project" value="UniProtKB-UniRule"/>
</dbReference>
<sequence length="345" mass="39059">MHSVYLSLGSNMGDRQDYLRRAIASLGENPGILMEQVSRFYETSPVGGVVQDDFINVALKLSTTLGPDELLAFIHEVEAKLGRERLIHWGPRTIDIDILLYDELEMNSDDLTLPHPELFKRLFVLEPLAELLPDDGRIKTAIEQLSKTDQAVQVVEAEAPAEERLEDAVGEILKAVGEDPSREGLLETPSRVAKMYAEILSSQKKAKFDEYKLFKIDVAEQDQEILVKDIPFYSMCEHHMLPFFGVAHVAYLPTDGNIIGLSKIPRLVDYVSRRLSVQENITREIAETMNEILKPKGVAVLVEARHMCIEMRGVKKLNSKTKTTFFLGEYDSNLNQRQEFLEAIK</sequence>
<evidence type="ECO:0000256" key="6">
    <source>
        <dbReference type="ARBA" id="ARBA00022679"/>
    </source>
</evidence>
<keyword evidence="10" id="KW-0067">ATP-binding</keyword>
<evidence type="ECO:0000256" key="2">
    <source>
        <dbReference type="ARBA" id="ARBA00001052"/>
    </source>
</evidence>
<dbReference type="GO" id="GO:0008270">
    <property type="term" value="F:zinc ion binding"/>
    <property type="evidence" value="ECO:0007669"/>
    <property type="project" value="UniProtKB-UniRule"/>
</dbReference>
<keyword evidence="11" id="KW-0289">Folate biosynthesis</keyword>
<evidence type="ECO:0000256" key="7">
    <source>
        <dbReference type="ARBA" id="ARBA00022741"/>
    </source>
</evidence>
<gene>
    <name evidence="17 19" type="primary">folE</name>
    <name evidence="19" type="ORF">NtB2_01200</name>
</gene>
<comment type="catalytic activity">
    <reaction evidence="2 17">
        <text>GTP + H2O = 7,8-dihydroneopterin 3'-triphosphate + formate + H(+)</text>
        <dbReference type="Rhea" id="RHEA:17473"/>
        <dbReference type="ChEBI" id="CHEBI:15377"/>
        <dbReference type="ChEBI" id="CHEBI:15378"/>
        <dbReference type="ChEBI" id="CHEBI:15740"/>
        <dbReference type="ChEBI" id="CHEBI:37565"/>
        <dbReference type="ChEBI" id="CHEBI:58462"/>
        <dbReference type="EC" id="3.5.4.16"/>
    </reaction>
</comment>
<protein>
    <recommendedName>
        <fullName evidence="17">GTP cyclohydrolase 1</fullName>
        <ecNumber evidence="17">3.5.4.16</ecNumber>
    </recommendedName>
    <alternativeName>
        <fullName evidence="17">GTP cyclohydrolase I</fullName>
        <shortName evidence="17">GTP-CH-I</shortName>
    </alternativeName>
</protein>
<dbReference type="NCBIfam" id="NF006826">
    <property type="entry name" value="PRK09347.1-3"/>
    <property type="match status" value="1"/>
</dbReference>
<dbReference type="CDD" id="cd00483">
    <property type="entry name" value="HPPK"/>
    <property type="match status" value="1"/>
</dbReference>
<dbReference type="SUPFAM" id="SSF55083">
    <property type="entry name" value="6-hydroxymethyl-7,8-dihydropterin pyrophosphokinase, HPPK"/>
    <property type="match status" value="1"/>
</dbReference>
<keyword evidence="13" id="KW-0511">Multifunctional enzyme</keyword>
<dbReference type="PROSITE" id="PS00859">
    <property type="entry name" value="GTP_CYCLOHYDROL_1_1"/>
    <property type="match status" value="1"/>
</dbReference>
<feature type="binding site" evidence="17">
    <location>
        <position position="239"/>
    </location>
    <ligand>
        <name>Zn(2+)</name>
        <dbReference type="ChEBI" id="CHEBI:29105"/>
    </ligand>
</feature>
<dbReference type="NCBIfam" id="TIGR01498">
    <property type="entry name" value="folK"/>
    <property type="match status" value="1"/>
</dbReference>
<keyword evidence="7 17" id="KW-0547">Nucleotide-binding</keyword>
<dbReference type="AlphaFoldDB" id="A0A2R5HG69"/>
<dbReference type="GO" id="GO:0006729">
    <property type="term" value="P:tetrahydrobiopterin biosynthetic process"/>
    <property type="evidence" value="ECO:0007669"/>
    <property type="project" value="TreeGrafter"/>
</dbReference>
<evidence type="ECO:0000256" key="4">
    <source>
        <dbReference type="ARBA" id="ARBA00005080"/>
    </source>
</evidence>
<dbReference type="PROSITE" id="PS00794">
    <property type="entry name" value="HPPK"/>
    <property type="match status" value="1"/>
</dbReference>
<evidence type="ECO:0000259" key="18">
    <source>
        <dbReference type="PROSITE" id="PS00794"/>
    </source>
</evidence>
<keyword evidence="8" id="KW-0418">Kinase</keyword>
<comment type="caution">
    <text evidence="19">The sequence shown here is derived from an EMBL/GenBank/DDBJ whole genome shotgun (WGS) entry which is preliminary data.</text>
</comment>
<dbReference type="InterPro" id="IPR018234">
    <property type="entry name" value="GTP_CycHdrlase_I_CS"/>
</dbReference>
<dbReference type="FunFam" id="1.10.286.10:FF:000001">
    <property type="entry name" value="GTP cyclohydrolase 1"/>
    <property type="match status" value="1"/>
</dbReference>
<dbReference type="InterPro" id="IPR020602">
    <property type="entry name" value="GTP_CycHdrlase_I_dom"/>
</dbReference>
<dbReference type="InterPro" id="IPR000550">
    <property type="entry name" value="Hppk"/>
</dbReference>
<dbReference type="UniPathway" id="UPA00848">
    <property type="reaction ID" value="UER00151"/>
</dbReference>
<organism evidence="19 20">
    <name type="scientific">Lactococcus termiticola</name>
    <dbReference type="NCBI Taxonomy" id="2169526"/>
    <lineage>
        <taxon>Bacteria</taxon>
        <taxon>Bacillati</taxon>
        <taxon>Bacillota</taxon>
        <taxon>Bacilli</taxon>
        <taxon>Lactobacillales</taxon>
        <taxon>Streptococcaceae</taxon>
        <taxon>Lactococcus</taxon>
    </lineage>
</organism>
<dbReference type="GO" id="GO:0005525">
    <property type="term" value="F:GTP binding"/>
    <property type="evidence" value="ECO:0007669"/>
    <property type="project" value="UniProtKB-KW"/>
</dbReference>
<evidence type="ECO:0000313" key="20">
    <source>
        <dbReference type="Proteomes" id="UP000245021"/>
    </source>
</evidence>
<evidence type="ECO:0000256" key="15">
    <source>
        <dbReference type="ARBA" id="ARBA00061359"/>
    </source>
</evidence>